<feature type="compositionally biased region" description="Polar residues" evidence="1">
    <location>
        <begin position="233"/>
        <end position="249"/>
    </location>
</feature>
<comment type="caution">
    <text evidence="2">The sequence shown here is derived from an EMBL/GenBank/DDBJ whole genome shotgun (WGS) entry which is preliminary data.</text>
</comment>
<dbReference type="PANTHER" id="PTHR33737">
    <property type="entry name" value="OS05G0121800 PROTEIN"/>
    <property type="match status" value="1"/>
</dbReference>
<evidence type="ECO:0000313" key="3">
    <source>
        <dbReference type="Proteomes" id="UP001408789"/>
    </source>
</evidence>
<feature type="compositionally biased region" description="Low complexity" evidence="1">
    <location>
        <begin position="370"/>
        <end position="393"/>
    </location>
</feature>
<dbReference type="Proteomes" id="UP001408789">
    <property type="component" value="Unassembled WGS sequence"/>
</dbReference>
<accession>A0AAP0GSI7</accession>
<feature type="region of interest" description="Disordered" evidence="1">
    <location>
        <begin position="176"/>
        <end position="208"/>
    </location>
</feature>
<feature type="region of interest" description="Disordered" evidence="1">
    <location>
        <begin position="233"/>
        <end position="328"/>
    </location>
</feature>
<name>A0AAP0GSI7_9ASTR</name>
<keyword evidence="3" id="KW-1185">Reference proteome</keyword>
<evidence type="ECO:0000256" key="1">
    <source>
        <dbReference type="SAM" id="MobiDB-lite"/>
    </source>
</evidence>
<feature type="compositionally biased region" description="Polar residues" evidence="1">
    <location>
        <begin position="421"/>
        <end position="436"/>
    </location>
</feature>
<feature type="compositionally biased region" description="Low complexity" evidence="1">
    <location>
        <begin position="315"/>
        <end position="326"/>
    </location>
</feature>
<feature type="region of interest" description="Disordered" evidence="1">
    <location>
        <begin position="417"/>
        <end position="581"/>
    </location>
</feature>
<feature type="compositionally biased region" description="Basic and acidic residues" evidence="1">
    <location>
        <begin position="545"/>
        <end position="562"/>
    </location>
</feature>
<protein>
    <submittedName>
        <fullName evidence="2">Uncharacterized protein</fullName>
    </submittedName>
</protein>
<dbReference type="GO" id="GO:0008017">
    <property type="term" value="F:microtubule binding"/>
    <property type="evidence" value="ECO:0007669"/>
    <property type="project" value="InterPro"/>
</dbReference>
<dbReference type="InterPro" id="IPR045882">
    <property type="entry name" value="GPT1/2"/>
</dbReference>
<feature type="region of interest" description="Disordered" evidence="1">
    <location>
        <begin position="355"/>
        <end position="393"/>
    </location>
</feature>
<feature type="compositionally biased region" description="Low complexity" evidence="1">
    <location>
        <begin position="265"/>
        <end position="279"/>
    </location>
</feature>
<organism evidence="2 3">
    <name type="scientific">Deinandra increscens subsp. villosa</name>
    <dbReference type="NCBI Taxonomy" id="3103831"/>
    <lineage>
        <taxon>Eukaryota</taxon>
        <taxon>Viridiplantae</taxon>
        <taxon>Streptophyta</taxon>
        <taxon>Embryophyta</taxon>
        <taxon>Tracheophyta</taxon>
        <taxon>Spermatophyta</taxon>
        <taxon>Magnoliopsida</taxon>
        <taxon>eudicotyledons</taxon>
        <taxon>Gunneridae</taxon>
        <taxon>Pentapetalae</taxon>
        <taxon>asterids</taxon>
        <taxon>campanulids</taxon>
        <taxon>Asterales</taxon>
        <taxon>Asteraceae</taxon>
        <taxon>Asteroideae</taxon>
        <taxon>Heliantheae alliance</taxon>
        <taxon>Madieae</taxon>
        <taxon>Madiinae</taxon>
        <taxon>Deinandra</taxon>
    </lineage>
</organism>
<proteinExistence type="predicted"/>
<dbReference type="PANTHER" id="PTHR33737:SF2">
    <property type="entry name" value="OS12G0102700 PROTEIN"/>
    <property type="match status" value="1"/>
</dbReference>
<feature type="compositionally biased region" description="Low complexity" evidence="1">
    <location>
        <begin position="33"/>
        <end position="44"/>
    </location>
</feature>
<dbReference type="EMBL" id="JBCNJP010000023">
    <property type="protein sequence ID" value="KAK9058784.1"/>
    <property type="molecule type" value="Genomic_DNA"/>
</dbReference>
<feature type="compositionally biased region" description="Polar residues" evidence="1">
    <location>
        <begin position="468"/>
        <end position="479"/>
    </location>
</feature>
<feature type="region of interest" description="Disordered" evidence="1">
    <location>
        <begin position="33"/>
        <end position="52"/>
    </location>
</feature>
<feature type="compositionally biased region" description="Low complexity" evidence="1">
    <location>
        <begin position="505"/>
        <end position="521"/>
    </location>
</feature>
<feature type="compositionally biased region" description="Polar residues" evidence="1">
    <location>
        <begin position="489"/>
        <end position="502"/>
    </location>
</feature>
<reference evidence="2 3" key="1">
    <citation type="submission" date="2024-04" db="EMBL/GenBank/DDBJ databases">
        <title>The reference genome of an endangered Asteraceae, Deinandra increscens subsp. villosa, native to the Central Coast of California.</title>
        <authorList>
            <person name="Guilliams M."/>
            <person name="Hasenstab-Lehman K."/>
            <person name="Meyer R."/>
            <person name="Mcevoy S."/>
        </authorList>
    </citation>
    <scope>NUCLEOTIDE SEQUENCE [LARGE SCALE GENOMIC DNA]</scope>
    <source>
        <tissue evidence="2">Leaf</tissue>
    </source>
</reference>
<feature type="compositionally biased region" description="Polar residues" evidence="1">
    <location>
        <begin position="176"/>
        <end position="186"/>
    </location>
</feature>
<feature type="compositionally biased region" description="Low complexity" evidence="1">
    <location>
        <begin position="293"/>
        <end position="303"/>
    </location>
</feature>
<evidence type="ECO:0000313" key="2">
    <source>
        <dbReference type="EMBL" id="KAK9058784.1"/>
    </source>
</evidence>
<gene>
    <name evidence="2" type="ORF">SSX86_023627</name>
</gene>
<dbReference type="AlphaFoldDB" id="A0AAP0GSI7"/>
<sequence>MEQSSGTDLEVKRSDFANDDVLSQRDELQIAVSSSSTLTFDRSSGPGNEIGFEQTGTIETVADKSTGEDIEEMPKLIEVPEPEKSRKNVKFNLRKSLAWDSAFFTNDGVLDADELSTMIEVGEKGAKHQLPGIEEEVYRSMDSISTLESDNLSLDCLEAELFVDIRASIQKSNKSFNLNDSSTKVSSGKKEYEPKVGSSSKKVDLDSGKRLAARRKDITLSIPQPKIINRLSSNLNAASTPTKRASLSANHAKKDQDIAKKPHVTQKGTQTTKPTTIQGSKVAGVTGPRRAVPKPSVSSKSSSLGSLTALKTDSPRPSSSSSSCSSGVDVKVNISRKKVESKSVKPIARSIIPKTPSRISMDNRRLPVTSNVSSSISPASSISDWSSESRGSSIDTSVSYRSFDCDTSVQPALSIHPLPRISNQTGSLSRPPTAQPTGLRMPSPKIGFFDGGKTGVKTPTGCVRAQSKLPNGPTSSNNVKYGKVPPPKSSVTNPNMKPNAQKTGPKPSQEQPSSKPKTKSSLVTSDVSDHKNETGLNICINPSHNVDEDSNKLPDSGNKDSEVPSNEPVMVGSEPKTKSSLVTSDVLDHKNETGLNICINPSHNVDEDSNKLPDLGNKVSEVPSNEPVTVGSRIPFAVMNSVSEPKETGVEVTEKTANIPFIESEKNENTEVV</sequence>